<gene>
    <name evidence="2" type="ORF">NBH00_17780</name>
</gene>
<organism evidence="2 3">
    <name type="scientific">Paraconexibacter antarcticus</name>
    <dbReference type="NCBI Taxonomy" id="2949664"/>
    <lineage>
        <taxon>Bacteria</taxon>
        <taxon>Bacillati</taxon>
        <taxon>Actinomycetota</taxon>
        <taxon>Thermoleophilia</taxon>
        <taxon>Solirubrobacterales</taxon>
        <taxon>Paraconexibacteraceae</taxon>
        <taxon>Paraconexibacter</taxon>
    </lineage>
</organism>
<feature type="chain" id="PRO_5047548079" evidence="1">
    <location>
        <begin position="35"/>
        <end position="133"/>
    </location>
</feature>
<sequence length="133" mass="14066">MPRRRLLRHRRLTAAALGLAALAPVGLSVAPAGAATARFHACAGSYGPDGTPGQGFYRRIRAKRTGCTTANRVTLAWVRYEAMHDGANPTGRVRVRGYACRGHVVRDTPGDAEGGLGVLCTRGARAVAFYGHP</sequence>
<dbReference type="EMBL" id="CP098502">
    <property type="protein sequence ID" value="UTI63204.1"/>
    <property type="molecule type" value="Genomic_DNA"/>
</dbReference>
<dbReference type="Proteomes" id="UP001056035">
    <property type="component" value="Chromosome"/>
</dbReference>
<proteinExistence type="predicted"/>
<dbReference type="RefSeq" id="WP_254569935.1">
    <property type="nucleotide sequence ID" value="NZ_CP098502.1"/>
</dbReference>
<name>A0ABY5DRK4_9ACTN</name>
<reference evidence="2 3" key="1">
    <citation type="submission" date="2022-06" db="EMBL/GenBank/DDBJ databases">
        <title>Paraconexibacter antarcticus.</title>
        <authorList>
            <person name="Kim C.S."/>
        </authorList>
    </citation>
    <scope>NUCLEOTIDE SEQUENCE [LARGE SCALE GENOMIC DNA]</scope>
    <source>
        <strain evidence="2 3">02-257</strain>
    </source>
</reference>
<keyword evidence="3" id="KW-1185">Reference proteome</keyword>
<keyword evidence="1" id="KW-0732">Signal</keyword>
<protein>
    <submittedName>
        <fullName evidence="2">Uncharacterized protein</fullName>
    </submittedName>
</protein>
<feature type="signal peptide" evidence="1">
    <location>
        <begin position="1"/>
        <end position="34"/>
    </location>
</feature>
<evidence type="ECO:0000313" key="3">
    <source>
        <dbReference type="Proteomes" id="UP001056035"/>
    </source>
</evidence>
<evidence type="ECO:0000256" key="1">
    <source>
        <dbReference type="SAM" id="SignalP"/>
    </source>
</evidence>
<evidence type="ECO:0000313" key="2">
    <source>
        <dbReference type="EMBL" id="UTI63204.1"/>
    </source>
</evidence>
<accession>A0ABY5DRK4</accession>